<evidence type="ECO:0008006" key="4">
    <source>
        <dbReference type="Google" id="ProtNLM"/>
    </source>
</evidence>
<dbReference type="Proteomes" id="UP000295680">
    <property type="component" value="Unassembled WGS sequence"/>
</dbReference>
<name>A0A4R2IWN3_9PSEU</name>
<dbReference type="OrthoDB" id="3709256at2"/>
<gene>
    <name evidence="2" type="ORF">EV192_11412</name>
</gene>
<evidence type="ECO:0000313" key="2">
    <source>
        <dbReference type="EMBL" id="TCO49647.1"/>
    </source>
</evidence>
<dbReference type="RefSeq" id="WP_132124909.1">
    <property type="nucleotide sequence ID" value="NZ_SLWS01000014.1"/>
</dbReference>
<keyword evidence="3" id="KW-1185">Reference proteome</keyword>
<dbReference type="AlphaFoldDB" id="A0A4R2IWN3"/>
<feature type="transmembrane region" description="Helical" evidence="1">
    <location>
        <begin position="12"/>
        <end position="31"/>
    </location>
</feature>
<keyword evidence="1" id="KW-0472">Membrane</keyword>
<proteinExistence type="predicted"/>
<reference evidence="2 3" key="1">
    <citation type="submission" date="2019-03" db="EMBL/GenBank/DDBJ databases">
        <title>Genomic Encyclopedia of Type Strains, Phase IV (KMG-IV): sequencing the most valuable type-strain genomes for metagenomic binning, comparative biology and taxonomic classification.</title>
        <authorList>
            <person name="Goeker M."/>
        </authorList>
    </citation>
    <scope>NUCLEOTIDE SEQUENCE [LARGE SCALE GENOMIC DNA]</scope>
    <source>
        <strain evidence="2 3">DSM 45934</strain>
    </source>
</reference>
<keyword evidence="1" id="KW-1133">Transmembrane helix</keyword>
<dbReference type="EMBL" id="SLWS01000014">
    <property type="protein sequence ID" value="TCO49647.1"/>
    <property type="molecule type" value="Genomic_DNA"/>
</dbReference>
<evidence type="ECO:0000313" key="3">
    <source>
        <dbReference type="Proteomes" id="UP000295680"/>
    </source>
</evidence>
<accession>A0A4R2IWN3</accession>
<organism evidence="2 3">
    <name type="scientific">Actinocrispum wychmicini</name>
    <dbReference type="NCBI Taxonomy" id="1213861"/>
    <lineage>
        <taxon>Bacteria</taxon>
        <taxon>Bacillati</taxon>
        <taxon>Actinomycetota</taxon>
        <taxon>Actinomycetes</taxon>
        <taxon>Pseudonocardiales</taxon>
        <taxon>Pseudonocardiaceae</taxon>
        <taxon>Actinocrispum</taxon>
    </lineage>
</organism>
<comment type="caution">
    <text evidence="2">The sequence shown here is derived from an EMBL/GenBank/DDBJ whole genome shotgun (WGS) entry which is preliminary data.</text>
</comment>
<sequence>MVEPSDRGSLSVFVAAVLGVMMLVFAFVIDLHGQTQAIARADALAAEGARAALTAVDTRGSVIGIDTGAAVAAAQSYLAYAGATGSVHVTAPRTIHVTVTVDQPAVIGLLGAWYHAVGDATAELKADTRDSTP</sequence>
<protein>
    <recommendedName>
        <fullName evidence="4">Flp pilus-assembly TadE/G-like protein</fullName>
    </recommendedName>
</protein>
<evidence type="ECO:0000256" key="1">
    <source>
        <dbReference type="SAM" id="Phobius"/>
    </source>
</evidence>
<keyword evidence="1" id="KW-0812">Transmembrane</keyword>